<organism evidence="8 9">
    <name type="scientific">Anaerotruncus colihominis</name>
    <dbReference type="NCBI Taxonomy" id="169435"/>
    <lineage>
        <taxon>Bacteria</taxon>
        <taxon>Bacillati</taxon>
        <taxon>Bacillota</taxon>
        <taxon>Clostridia</taxon>
        <taxon>Eubacteriales</taxon>
        <taxon>Oscillospiraceae</taxon>
        <taxon>Anaerotruncus</taxon>
    </lineage>
</organism>
<dbReference type="InterPro" id="IPR036388">
    <property type="entry name" value="WH-like_DNA-bd_sf"/>
</dbReference>
<dbReference type="CDD" id="cd06171">
    <property type="entry name" value="Sigma70_r4"/>
    <property type="match status" value="1"/>
</dbReference>
<evidence type="ECO:0000256" key="3">
    <source>
        <dbReference type="ARBA" id="ARBA00023082"/>
    </source>
</evidence>
<evidence type="ECO:0000313" key="9">
    <source>
        <dbReference type="Proteomes" id="UP000446866"/>
    </source>
</evidence>
<dbReference type="AlphaFoldDB" id="A0A845QFW9"/>
<dbReference type="Gene3D" id="1.10.10.10">
    <property type="entry name" value="Winged helix-like DNA-binding domain superfamily/Winged helix DNA-binding domain"/>
    <property type="match status" value="1"/>
</dbReference>
<evidence type="ECO:0000313" key="8">
    <source>
        <dbReference type="EMBL" id="NBH60912.1"/>
    </source>
</evidence>
<gene>
    <name evidence="8" type="ORF">D0435_04495</name>
</gene>
<dbReference type="SUPFAM" id="SSF88659">
    <property type="entry name" value="Sigma3 and sigma4 domains of RNA polymerase sigma factors"/>
    <property type="match status" value="1"/>
</dbReference>
<evidence type="ECO:0000259" key="7">
    <source>
        <dbReference type="Pfam" id="PF08281"/>
    </source>
</evidence>
<dbReference type="Pfam" id="PF04542">
    <property type="entry name" value="Sigma70_r2"/>
    <property type="match status" value="1"/>
</dbReference>
<dbReference type="InterPro" id="IPR013249">
    <property type="entry name" value="RNA_pol_sigma70_r4_t2"/>
</dbReference>
<dbReference type="GO" id="GO:0003677">
    <property type="term" value="F:DNA binding"/>
    <property type="evidence" value="ECO:0007669"/>
    <property type="project" value="UniProtKB-KW"/>
</dbReference>
<evidence type="ECO:0000256" key="1">
    <source>
        <dbReference type="ARBA" id="ARBA00010641"/>
    </source>
</evidence>
<dbReference type="GO" id="GO:0006352">
    <property type="term" value="P:DNA-templated transcription initiation"/>
    <property type="evidence" value="ECO:0007669"/>
    <property type="project" value="InterPro"/>
</dbReference>
<dbReference type="Proteomes" id="UP000446866">
    <property type="component" value="Unassembled WGS sequence"/>
</dbReference>
<dbReference type="PANTHER" id="PTHR43133">
    <property type="entry name" value="RNA POLYMERASE ECF-TYPE SIGMA FACTO"/>
    <property type="match status" value="1"/>
</dbReference>
<sequence>MSDLARDKVIELLIEKYSTVIHKIAYEILKDWHLVEDVEQEILFKLIERYEDKLLLPQDELKSYLCTAAKNTAINIGRKNGAIQEAEELYFTNAPLTMEAVDIAVLYDEYGFGIEMQDILRTLDNIDRDIICLQYGEGYQRKEIAEILGVSEEFVKKRVYRARIKIKSILVDRKED</sequence>
<keyword evidence="4" id="KW-0238">DNA-binding</keyword>
<dbReference type="InterPro" id="IPR007627">
    <property type="entry name" value="RNA_pol_sigma70_r2"/>
</dbReference>
<evidence type="ECO:0000256" key="4">
    <source>
        <dbReference type="ARBA" id="ARBA00023125"/>
    </source>
</evidence>
<keyword evidence="5" id="KW-0804">Transcription</keyword>
<keyword evidence="2" id="KW-0805">Transcription regulation</keyword>
<dbReference type="InterPro" id="IPR014284">
    <property type="entry name" value="RNA_pol_sigma-70_dom"/>
</dbReference>
<keyword evidence="3" id="KW-0731">Sigma factor</keyword>
<dbReference type="Pfam" id="PF08281">
    <property type="entry name" value="Sigma70_r4_2"/>
    <property type="match status" value="1"/>
</dbReference>
<dbReference type="NCBIfam" id="TIGR02937">
    <property type="entry name" value="sigma70-ECF"/>
    <property type="match status" value="1"/>
</dbReference>
<evidence type="ECO:0000256" key="5">
    <source>
        <dbReference type="ARBA" id="ARBA00023163"/>
    </source>
</evidence>
<dbReference type="Gene3D" id="1.10.1740.10">
    <property type="match status" value="1"/>
</dbReference>
<proteinExistence type="inferred from homology"/>
<keyword evidence="9" id="KW-1185">Reference proteome</keyword>
<dbReference type="InterPro" id="IPR013324">
    <property type="entry name" value="RNA_pol_sigma_r3/r4-like"/>
</dbReference>
<name>A0A845QFW9_9FIRM</name>
<comment type="similarity">
    <text evidence="1">Belongs to the sigma-70 factor family. ECF subfamily.</text>
</comment>
<dbReference type="PANTHER" id="PTHR43133:SF8">
    <property type="entry name" value="RNA POLYMERASE SIGMA FACTOR HI_1459-RELATED"/>
    <property type="match status" value="1"/>
</dbReference>
<dbReference type="SUPFAM" id="SSF88946">
    <property type="entry name" value="Sigma2 domain of RNA polymerase sigma factors"/>
    <property type="match status" value="1"/>
</dbReference>
<evidence type="ECO:0000256" key="2">
    <source>
        <dbReference type="ARBA" id="ARBA00023015"/>
    </source>
</evidence>
<reference evidence="8 9" key="1">
    <citation type="submission" date="2018-08" db="EMBL/GenBank/DDBJ databases">
        <title>Murine metabolic-syndrome-specific gut microbial biobank.</title>
        <authorList>
            <person name="Liu C."/>
        </authorList>
    </citation>
    <scope>NUCLEOTIDE SEQUENCE [LARGE SCALE GENOMIC DNA]</scope>
    <source>
        <strain evidence="8 9">28</strain>
    </source>
</reference>
<dbReference type="InterPro" id="IPR039425">
    <property type="entry name" value="RNA_pol_sigma-70-like"/>
</dbReference>
<comment type="caution">
    <text evidence="8">The sequence shown here is derived from an EMBL/GenBank/DDBJ whole genome shotgun (WGS) entry which is preliminary data.</text>
</comment>
<evidence type="ECO:0000259" key="6">
    <source>
        <dbReference type="Pfam" id="PF04542"/>
    </source>
</evidence>
<feature type="domain" description="RNA polymerase sigma factor 70 region 4 type 2" evidence="7">
    <location>
        <begin position="115"/>
        <end position="165"/>
    </location>
</feature>
<dbReference type="InterPro" id="IPR013325">
    <property type="entry name" value="RNA_pol_sigma_r2"/>
</dbReference>
<dbReference type="RefSeq" id="WP_160201206.1">
    <property type="nucleotide sequence ID" value="NZ_QXWK01000008.1"/>
</dbReference>
<accession>A0A845QFW9</accession>
<dbReference type="EMBL" id="QXWK01000008">
    <property type="protein sequence ID" value="NBH60912.1"/>
    <property type="molecule type" value="Genomic_DNA"/>
</dbReference>
<feature type="domain" description="RNA polymerase sigma-70 region 2" evidence="6">
    <location>
        <begin position="13"/>
        <end position="81"/>
    </location>
</feature>
<protein>
    <submittedName>
        <fullName evidence="8">Sigma-70 family RNA polymerase sigma factor</fullName>
    </submittedName>
</protein>
<dbReference type="GO" id="GO:0016987">
    <property type="term" value="F:sigma factor activity"/>
    <property type="evidence" value="ECO:0007669"/>
    <property type="project" value="UniProtKB-KW"/>
</dbReference>